<dbReference type="EMBL" id="DS113408">
    <property type="protein sequence ID" value="EAY07090.1"/>
    <property type="molecule type" value="Genomic_DNA"/>
</dbReference>
<accession>A2EJV2</accession>
<keyword evidence="1" id="KW-0040">ANK repeat</keyword>
<dbReference type="VEuPathDB" id="TrichDB:TVAG_140640"/>
<gene>
    <name evidence="3" type="ORF">TVAG_140640</name>
</gene>
<dbReference type="SUPFAM" id="SSF48403">
    <property type="entry name" value="Ankyrin repeat"/>
    <property type="match status" value="1"/>
</dbReference>
<dbReference type="PANTHER" id="PTHR24182">
    <property type="entry name" value="ANKYRIN REPEAT AND SOCS BOX CONTAINING 4"/>
    <property type="match status" value="1"/>
</dbReference>
<organism evidence="3 4">
    <name type="scientific">Trichomonas vaginalis (strain ATCC PRA-98 / G3)</name>
    <dbReference type="NCBI Taxonomy" id="412133"/>
    <lineage>
        <taxon>Eukaryota</taxon>
        <taxon>Metamonada</taxon>
        <taxon>Parabasalia</taxon>
        <taxon>Trichomonadida</taxon>
        <taxon>Trichomonadidae</taxon>
        <taxon>Trichomonas</taxon>
    </lineage>
</organism>
<dbReference type="AlphaFoldDB" id="A2EJV2"/>
<dbReference type="Gene3D" id="1.25.40.20">
    <property type="entry name" value="Ankyrin repeat-containing domain"/>
    <property type="match status" value="1"/>
</dbReference>
<dbReference type="Proteomes" id="UP000001542">
    <property type="component" value="Unassembled WGS sequence"/>
</dbReference>
<dbReference type="OrthoDB" id="10057496at2759"/>
<dbReference type="Pfam" id="PF11929">
    <property type="entry name" value="DUF3447"/>
    <property type="match status" value="1"/>
</dbReference>
<reference evidence="3" key="1">
    <citation type="submission" date="2006-10" db="EMBL/GenBank/DDBJ databases">
        <authorList>
            <person name="Amadeo P."/>
            <person name="Zhao Q."/>
            <person name="Wortman J."/>
            <person name="Fraser-Liggett C."/>
            <person name="Carlton J."/>
        </authorList>
    </citation>
    <scope>NUCLEOTIDE SEQUENCE</scope>
    <source>
        <strain evidence="3">G3</strain>
    </source>
</reference>
<dbReference type="SMART" id="SM00248">
    <property type="entry name" value="ANK"/>
    <property type="match status" value="4"/>
</dbReference>
<reference evidence="3" key="2">
    <citation type="journal article" date="2007" name="Science">
        <title>Draft genome sequence of the sexually transmitted pathogen Trichomonas vaginalis.</title>
        <authorList>
            <person name="Carlton J.M."/>
            <person name="Hirt R.P."/>
            <person name="Silva J.C."/>
            <person name="Delcher A.L."/>
            <person name="Schatz M."/>
            <person name="Zhao Q."/>
            <person name="Wortman J.R."/>
            <person name="Bidwell S.L."/>
            <person name="Alsmark U.C.M."/>
            <person name="Besteiro S."/>
            <person name="Sicheritz-Ponten T."/>
            <person name="Noel C.J."/>
            <person name="Dacks J.B."/>
            <person name="Foster P.G."/>
            <person name="Simillion C."/>
            <person name="Van de Peer Y."/>
            <person name="Miranda-Saavedra D."/>
            <person name="Barton G.J."/>
            <person name="Westrop G.D."/>
            <person name="Mueller S."/>
            <person name="Dessi D."/>
            <person name="Fiori P.L."/>
            <person name="Ren Q."/>
            <person name="Paulsen I."/>
            <person name="Zhang H."/>
            <person name="Bastida-Corcuera F.D."/>
            <person name="Simoes-Barbosa A."/>
            <person name="Brown M.T."/>
            <person name="Hayes R.D."/>
            <person name="Mukherjee M."/>
            <person name="Okumura C.Y."/>
            <person name="Schneider R."/>
            <person name="Smith A.J."/>
            <person name="Vanacova S."/>
            <person name="Villalvazo M."/>
            <person name="Haas B.J."/>
            <person name="Pertea M."/>
            <person name="Feldblyum T.V."/>
            <person name="Utterback T.R."/>
            <person name="Shu C.L."/>
            <person name="Osoegawa K."/>
            <person name="de Jong P.J."/>
            <person name="Hrdy I."/>
            <person name="Horvathova L."/>
            <person name="Zubacova Z."/>
            <person name="Dolezal P."/>
            <person name="Malik S.B."/>
            <person name="Logsdon J.M. Jr."/>
            <person name="Henze K."/>
            <person name="Gupta A."/>
            <person name="Wang C.C."/>
            <person name="Dunne R.L."/>
            <person name="Upcroft J.A."/>
            <person name="Upcroft P."/>
            <person name="White O."/>
            <person name="Salzberg S.L."/>
            <person name="Tang P."/>
            <person name="Chiu C.-H."/>
            <person name="Lee Y.-S."/>
            <person name="Embley T.M."/>
            <person name="Coombs G.H."/>
            <person name="Mottram J.C."/>
            <person name="Tachezy J."/>
            <person name="Fraser-Liggett C.M."/>
            <person name="Johnson P.J."/>
        </authorList>
    </citation>
    <scope>NUCLEOTIDE SEQUENCE [LARGE SCALE GENOMIC DNA]</scope>
    <source>
        <strain evidence="3">G3</strain>
    </source>
</reference>
<proteinExistence type="predicted"/>
<sequence length="217" mass="25441">MKDDIKLFISFTEREGFSEHRKLKSDFYPPSRFGYTFLELCCYHGSVNCFKFLRTKFNSKITKECLQLSFLGKNPYIINECLKDQKPDYSCMKYAIISHNIDFVCFLVNEYKIEIDLNSCCEYYNLKAFLVYLDRTQDVDECFTYSSSLNLPILCEYLLSHFANINALNRSGNSALHIASEYNFLSITQFLLDHGAFVNIKNHQLPCLLHQEKIIEK</sequence>
<dbReference type="InterPro" id="IPR002110">
    <property type="entry name" value="Ankyrin_rpt"/>
</dbReference>
<dbReference type="RefSeq" id="XP_001319313.1">
    <property type="nucleotide sequence ID" value="XM_001319278.1"/>
</dbReference>
<feature type="domain" description="DUF3447" evidence="2">
    <location>
        <begin position="57"/>
        <end position="132"/>
    </location>
</feature>
<dbReference type="STRING" id="5722.A2EJV2"/>
<dbReference type="PANTHER" id="PTHR24182:SF13">
    <property type="entry name" value="LD18443P"/>
    <property type="match status" value="1"/>
</dbReference>
<dbReference type="InterPro" id="IPR020683">
    <property type="entry name" value="DUF3447"/>
</dbReference>
<dbReference type="VEuPathDB" id="TrichDB:TVAGG3_0409240"/>
<protein>
    <recommendedName>
        <fullName evidence="2">DUF3447 domain-containing protein</fullName>
    </recommendedName>
</protein>
<evidence type="ECO:0000313" key="4">
    <source>
        <dbReference type="Proteomes" id="UP000001542"/>
    </source>
</evidence>
<keyword evidence="4" id="KW-1185">Reference proteome</keyword>
<name>A2EJV2_TRIV3</name>
<dbReference type="InParanoid" id="A2EJV2"/>
<evidence type="ECO:0000313" key="3">
    <source>
        <dbReference type="EMBL" id="EAY07090.1"/>
    </source>
</evidence>
<dbReference type="InterPro" id="IPR036770">
    <property type="entry name" value="Ankyrin_rpt-contain_sf"/>
</dbReference>
<evidence type="ECO:0000259" key="2">
    <source>
        <dbReference type="Pfam" id="PF11929"/>
    </source>
</evidence>
<dbReference type="PROSITE" id="PS50088">
    <property type="entry name" value="ANK_REPEAT"/>
    <property type="match status" value="1"/>
</dbReference>
<dbReference type="KEGG" id="tva:4764976"/>
<dbReference type="Pfam" id="PF12796">
    <property type="entry name" value="Ank_2"/>
    <property type="match status" value="1"/>
</dbReference>
<evidence type="ECO:0000256" key="1">
    <source>
        <dbReference type="PROSITE-ProRule" id="PRU00023"/>
    </source>
</evidence>
<dbReference type="PROSITE" id="PS50297">
    <property type="entry name" value="ANK_REP_REGION"/>
    <property type="match status" value="1"/>
</dbReference>
<dbReference type="SMR" id="A2EJV2"/>
<feature type="repeat" description="ANK" evidence="1">
    <location>
        <begin position="171"/>
        <end position="203"/>
    </location>
</feature>